<evidence type="ECO:0000256" key="4">
    <source>
        <dbReference type="ARBA" id="ARBA00022723"/>
    </source>
</evidence>
<keyword evidence="3" id="KW-0597">Phosphoprotein</keyword>
<evidence type="ECO:0000256" key="1">
    <source>
        <dbReference type="ARBA" id="ARBA00001946"/>
    </source>
</evidence>
<evidence type="ECO:0000259" key="9">
    <source>
        <dbReference type="Pfam" id="PF02880"/>
    </source>
</evidence>
<evidence type="ECO:0000256" key="6">
    <source>
        <dbReference type="ARBA" id="ARBA00023235"/>
    </source>
</evidence>
<reference evidence="10" key="1">
    <citation type="journal article" date="2014" name="Front. Microbiol.">
        <title>High frequency of phylogenetically diverse reductive dehalogenase-homologous genes in deep subseafloor sedimentary metagenomes.</title>
        <authorList>
            <person name="Kawai M."/>
            <person name="Futagami T."/>
            <person name="Toyoda A."/>
            <person name="Takaki Y."/>
            <person name="Nishi S."/>
            <person name="Hori S."/>
            <person name="Arai W."/>
            <person name="Tsubouchi T."/>
            <person name="Morono Y."/>
            <person name="Uchiyama I."/>
            <person name="Ito T."/>
            <person name="Fujiyama A."/>
            <person name="Inagaki F."/>
            <person name="Takami H."/>
        </authorList>
    </citation>
    <scope>NUCLEOTIDE SEQUENCE</scope>
    <source>
        <strain evidence="10">Expedition CK06-06</strain>
    </source>
</reference>
<feature type="non-terminal residue" evidence="10">
    <location>
        <position position="273"/>
    </location>
</feature>
<dbReference type="InterPro" id="IPR005846">
    <property type="entry name" value="A-D-PHexomutase_a/b/a-III"/>
</dbReference>
<dbReference type="GO" id="GO:0016868">
    <property type="term" value="F:intramolecular phosphotransferase activity"/>
    <property type="evidence" value="ECO:0007669"/>
    <property type="project" value="InterPro"/>
</dbReference>
<sequence length="273" mass="28698">MLPTPALQFAVREFGLDGGVMVTASHNPPEFNGVKVVAPDGVEVSRGQETEIEDLFFGGGPELCPWDRIGDIRSLDALEPYLRAVLSHVDVDAVRDAGLRVALDPGNGVAGLTAPSVAVELGCEVHTVNVDVDGRFPGRDSEPRPDNLDGLRALVEASGADMGVAFDGDGDRSIFVDELGEVHWGDRSFALVARDFLSRNPGTDVATPVSSSRVIEDVVSEGGGSVVWTRVGSVDVSRTMVDSGIVLGGEENGGIMYGPLLQVRDGTMAMALV</sequence>
<dbReference type="PRINTS" id="PR00509">
    <property type="entry name" value="PGMPMM"/>
</dbReference>
<dbReference type="InterPro" id="IPR005841">
    <property type="entry name" value="Alpha-D-phosphohexomutase_SF"/>
</dbReference>
<feature type="domain" description="Alpha-D-phosphohexomutase alpha/beta/alpha" evidence="8">
    <location>
        <begin position="79"/>
        <end position="180"/>
    </location>
</feature>
<comment type="similarity">
    <text evidence="2">Belongs to the phosphohexose mutase family.</text>
</comment>
<keyword evidence="5" id="KW-0460">Magnesium</keyword>
<dbReference type="InterPro" id="IPR005844">
    <property type="entry name" value="A-D-PHexomutase_a/b/a-I"/>
</dbReference>
<dbReference type="Gene3D" id="3.40.120.10">
    <property type="entry name" value="Alpha-D-Glucose-1,6-Bisphosphate, subunit A, domain 3"/>
    <property type="match status" value="3"/>
</dbReference>
<dbReference type="EMBL" id="BARS01009730">
    <property type="protein sequence ID" value="GAF78773.1"/>
    <property type="molecule type" value="Genomic_DNA"/>
</dbReference>
<evidence type="ECO:0000256" key="3">
    <source>
        <dbReference type="ARBA" id="ARBA00022553"/>
    </source>
</evidence>
<evidence type="ECO:0000256" key="2">
    <source>
        <dbReference type="ARBA" id="ARBA00010231"/>
    </source>
</evidence>
<dbReference type="Pfam" id="PF02878">
    <property type="entry name" value="PGM_PMM_I"/>
    <property type="match status" value="1"/>
</dbReference>
<dbReference type="InterPro" id="IPR005845">
    <property type="entry name" value="A-D-PHexomutase_a/b/a-II"/>
</dbReference>
<comment type="caution">
    <text evidence="10">The sequence shown here is derived from an EMBL/GenBank/DDBJ whole genome shotgun (WGS) entry which is preliminary data.</text>
</comment>
<evidence type="ECO:0008006" key="11">
    <source>
        <dbReference type="Google" id="ProtNLM"/>
    </source>
</evidence>
<dbReference type="Pfam" id="PF02880">
    <property type="entry name" value="PGM_PMM_III"/>
    <property type="match status" value="1"/>
</dbReference>
<evidence type="ECO:0000259" key="8">
    <source>
        <dbReference type="Pfam" id="PF02879"/>
    </source>
</evidence>
<protein>
    <recommendedName>
        <fullName evidence="11">Alpha-D-phosphohexomutase alpha/beta/alpha domain-containing protein</fullName>
    </recommendedName>
</protein>
<dbReference type="Pfam" id="PF02879">
    <property type="entry name" value="PGM_PMM_II"/>
    <property type="match status" value="1"/>
</dbReference>
<dbReference type="PANTHER" id="PTHR43771:SF1">
    <property type="entry name" value="PHOSPHOMANNOMUTASE"/>
    <property type="match status" value="1"/>
</dbReference>
<keyword evidence="4" id="KW-0479">Metal-binding</keyword>
<comment type="cofactor">
    <cofactor evidence="1">
        <name>Mg(2+)</name>
        <dbReference type="ChEBI" id="CHEBI:18420"/>
    </cofactor>
</comment>
<dbReference type="PANTHER" id="PTHR43771">
    <property type="entry name" value="PHOSPHOMANNOMUTASE"/>
    <property type="match status" value="1"/>
</dbReference>
<keyword evidence="6" id="KW-0413">Isomerase</keyword>
<dbReference type="SUPFAM" id="SSF53738">
    <property type="entry name" value="Phosphoglucomutase, first 3 domains"/>
    <property type="match status" value="3"/>
</dbReference>
<dbReference type="GO" id="GO:0000287">
    <property type="term" value="F:magnesium ion binding"/>
    <property type="evidence" value="ECO:0007669"/>
    <property type="project" value="InterPro"/>
</dbReference>
<evidence type="ECO:0000259" key="7">
    <source>
        <dbReference type="Pfam" id="PF02878"/>
    </source>
</evidence>
<name>X0SCI6_9ZZZZ</name>
<evidence type="ECO:0000256" key="5">
    <source>
        <dbReference type="ARBA" id="ARBA00022842"/>
    </source>
</evidence>
<feature type="domain" description="Alpha-D-phosphohexomutase alpha/beta/alpha" evidence="9">
    <location>
        <begin position="184"/>
        <end position="273"/>
    </location>
</feature>
<accession>X0SCI6</accession>
<dbReference type="AlphaFoldDB" id="X0SCI6"/>
<dbReference type="InterPro" id="IPR016066">
    <property type="entry name" value="A-D-PHexomutase_CS"/>
</dbReference>
<proteinExistence type="inferred from homology"/>
<dbReference type="GO" id="GO:0005975">
    <property type="term" value="P:carbohydrate metabolic process"/>
    <property type="evidence" value="ECO:0007669"/>
    <property type="project" value="InterPro"/>
</dbReference>
<evidence type="ECO:0000313" key="10">
    <source>
        <dbReference type="EMBL" id="GAF78773.1"/>
    </source>
</evidence>
<dbReference type="InterPro" id="IPR016055">
    <property type="entry name" value="A-D-PHexomutase_a/b/a-I/II/III"/>
</dbReference>
<gene>
    <name evidence="10" type="ORF">S01H1_18230</name>
</gene>
<dbReference type="PROSITE" id="PS00710">
    <property type="entry name" value="PGM_PMM"/>
    <property type="match status" value="1"/>
</dbReference>
<organism evidence="10">
    <name type="scientific">marine sediment metagenome</name>
    <dbReference type="NCBI Taxonomy" id="412755"/>
    <lineage>
        <taxon>unclassified sequences</taxon>
        <taxon>metagenomes</taxon>
        <taxon>ecological metagenomes</taxon>
    </lineage>
</organism>
<feature type="domain" description="Alpha-D-phosphohexomutase alpha/beta/alpha" evidence="7">
    <location>
        <begin position="1"/>
        <end position="57"/>
    </location>
</feature>